<protein>
    <recommendedName>
        <fullName evidence="4">Transmembrane protein</fullName>
    </recommendedName>
</protein>
<proteinExistence type="predicted"/>
<accession>A0AAN1UFJ0</accession>
<dbReference type="Proteomes" id="UP000263418">
    <property type="component" value="Chromosome 3"/>
</dbReference>
<evidence type="ECO:0008006" key="4">
    <source>
        <dbReference type="Google" id="ProtNLM"/>
    </source>
</evidence>
<evidence type="ECO:0000256" key="1">
    <source>
        <dbReference type="SAM" id="SignalP"/>
    </source>
</evidence>
<feature type="signal peptide" evidence="1">
    <location>
        <begin position="1"/>
        <end position="24"/>
    </location>
</feature>
<reference evidence="2 3" key="1">
    <citation type="submission" date="2017-03" db="EMBL/GenBank/DDBJ databases">
        <title>Complete Genome Sequence of Vibrio vulnificus FORC_053.</title>
        <authorList>
            <consortium name="Food-borne Pathogen Omics Research Center"/>
            <person name="Chung H.Y."/>
            <person name="Na E.J."/>
            <person name="Song J.S."/>
            <person name="Kim H."/>
            <person name="Lee J.-H."/>
            <person name="Ryu S."/>
            <person name="Choi S.H."/>
        </authorList>
    </citation>
    <scope>NUCLEOTIDE SEQUENCE [LARGE SCALE GENOMIC DNA]</scope>
    <source>
        <strain evidence="2 3">FORC_053</strain>
    </source>
</reference>
<evidence type="ECO:0000313" key="3">
    <source>
        <dbReference type="Proteomes" id="UP000263418"/>
    </source>
</evidence>
<name>A0AAN1UFJ0_VIBVL</name>
<evidence type="ECO:0000313" key="2">
    <source>
        <dbReference type="EMBL" id="AXX63669.1"/>
    </source>
</evidence>
<feature type="chain" id="PRO_5042834513" description="Transmembrane protein" evidence="1">
    <location>
        <begin position="25"/>
        <end position="118"/>
    </location>
</feature>
<organism evidence="2 3">
    <name type="scientific">Vibrio vulnificus</name>
    <dbReference type="NCBI Taxonomy" id="672"/>
    <lineage>
        <taxon>Bacteria</taxon>
        <taxon>Pseudomonadati</taxon>
        <taxon>Pseudomonadota</taxon>
        <taxon>Gammaproteobacteria</taxon>
        <taxon>Vibrionales</taxon>
        <taxon>Vibrionaceae</taxon>
        <taxon>Vibrio</taxon>
    </lineage>
</organism>
<sequence>MNGLNKMKKLILFLMLTISTSSFASDICYKKHDLQSDESAQQSAQQYKDNENILGVFMTCSGVFLMAMSPQDVVKQQCPDGSSPCKTAVKKFCKKNKFGAPVGNGVSSALCAPFLFML</sequence>
<gene>
    <name evidence="2" type="ORF">FORC53_5330</name>
</gene>
<dbReference type="EMBL" id="CP019292">
    <property type="protein sequence ID" value="AXX63669.1"/>
    <property type="molecule type" value="Genomic_DNA"/>
</dbReference>
<dbReference type="AlphaFoldDB" id="A0AAN1UFJ0"/>
<keyword evidence="1" id="KW-0732">Signal</keyword>